<dbReference type="OrthoDB" id="9779102at2"/>
<evidence type="ECO:0000313" key="4">
    <source>
        <dbReference type="EMBL" id="PLR81304.1"/>
    </source>
</evidence>
<dbReference type="InterPro" id="IPR023158">
    <property type="entry name" value="YerB-like_sf"/>
</dbReference>
<comment type="caution">
    <text evidence="4">The sequence shown here is derived from an EMBL/GenBank/DDBJ whole genome shotgun (WGS) entry which is preliminary data.</text>
</comment>
<evidence type="ECO:0000313" key="5">
    <source>
        <dbReference type="EMBL" id="PLS00522.1"/>
    </source>
</evidence>
<feature type="domain" description="DUF3048" evidence="2">
    <location>
        <begin position="52"/>
        <end position="190"/>
    </location>
</feature>
<organism evidence="4 6">
    <name type="scientific">Bacillus canaveralius</name>
    <dbReference type="NCBI Taxonomy" id="1403243"/>
    <lineage>
        <taxon>Bacteria</taxon>
        <taxon>Bacillati</taxon>
        <taxon>Bacillota</taxon>
        <taxon>Bacilli</taxon>
        <taxon>Bacillales</taxon>
        <taxon>Bacillaceae</taxon>
        <taxon>Bacillus</taxon>
    </lineage>
</organism>
<dbReference type="Proteomes" id="UP000235114">
    <property type="component" value="Unassembled WGS sequence"/>
</dbReference>
<keyword evidence="1" id="KW-0732">Signal</keyword>
<dbReference type="RefSeq" id="WP_101578288.1">
    <property type="nucleotide sequence ID" value="NZ_PGVA01000037.1"/>
</dbReference>
<proteinExistence type="predicted"/>
<dbReference type="EMBL" id="PGVD01000009">
    <property type="protein sequence ID" value="PLS00522.1"/>
    <property type="molecule type" value="Genomic_DNA"/>
</dbReference>
<dbReference type="SUPFAM" id="SSF159774">
    <property type="entry name" value="YerB-like"/>
    <property type="match status" value="1"/>
</dbReference>
<dbReference type="AlphaFoldDB" id="A0A2N5GJD7"/>
<dbReference type="InterPro" id="IPR021416">
    <property type="entry name" value="DUF3048_N"/>
</dbReference>
<name>A0A2N5GJD7_9BACI</name>
<dbReference type="Proteomes" id="UP000234951">
    <property type="component" value="Unassembled WGS sequence"/>
</dbReference>
<reference evidence="5 7" key="2">
    <citation type="submission" date="2017-12" db="EMBL/GenBank/DDBJ databases">
        <title>Comparative Functional Genomics of Dry Heat Resistant strains isolated from the Viking Spacecraft.</title>
        <authorList>
            <person name="Seuylemezian A."/>
            <person name="Cooper K."/>
            <person name="Vaishampayan P."/>
        </authorList>
    </citation>
    <scope>NUCLEOTIDE SEQUENCE [LARGE SCALE GENOMIC DNA]</scope>
    <source>
        <strain evidence="5 7">ATCC 29669</strain>
    </source>
</reference>
<dbReference type="InterPro" id="IPR035328">
    <property type="entry name" value="DUF3048_C"/>
</dbReference>
<gene>
    <name evidence="4" type="ORF">CU635_15485</name>
    <name evidence="5" type="ORF">CVD25_02520</name>
</gene>
<evidence type="ECO:0000313" key="7">
    <source>
        <dbReference type="Proteomes" id="UP000235114"/>
    </source>
</evidence>
<dbReference type="Pfam" id="PF17479">
    <property type="entry name" value="DUF3048_C"/>
    <property type="match status" value="1"/>
</dbReference>
<evidence type="ECO:0000259" key="3">
    <source>
        <dbReference type="Pfam" id="PF17479"/>
    </source>
</evidence>
<feature type="signal peptide" evidence="1">
    <location>
        <begin position="1"/>
        <end position="22"/>
    </location>
</feature>
<keyword evidence="7" id="KW-1185">Reference proteome</keyword>
<accession>A0A2N5GJD7</accession>
<dbReference type="Gene3D" id="3.50.90.10">
    <property type="entry name" value="YerB-like"/>
    <property type="match status" value="1"/>
</dbReference>
<sequence>MLKKSAVLAASLLLLFSGCSNKEEVKDDVKKAADKTVKEVVAETSFSEYYPLTGIGSEEATDGRAVAVMVNNHPAARPQSGLNKADIVYEVLAEGGVTRLLAIFQSEKPENIGPVRSAREYYIELAKGYDSLFIAHGYSPDAKSMLDKGYIDHLNGMAYDGTLFQRADFRKAPHNSYITFGNIMKGAEENLFPMNESPGSLQFYTEKELDTISGEDAQSAMISYSSEDFNSSYEYDDQLGKYKRYSSGEQTVDYVTEEPVLIDNIFIVETEHAIVDDAGRREIDLTSGGRAILLQKGKRKEVEWKNVDGKILPFIAGSAAPLVPGKTWINIVPTDPGIEQSVSFETESI</sequence>
<feature type="domain" description="DUF3048" evidence="3">
    <location>
        <begin position="222"/>
        <end position="329"/>
    </location>
</feature>
<feature type="chain" id="PRO_5043159333" evidence="1">
    <location>
        <begin position="23"/>
        <end position="349"/>
    </location>
</feature>
<dbReference type="EMBL" id="PGVA01000037">
    <property type="protein sequence ID" value="PLR81304.1"/>
    <property type="molecule type" value="Genomic_DNA"/>
</dbReference>
<evidence type="ECO:0000313" key="6">
    <source>
        <dbReference type="Proteomes" id="UP000234951"/>
    </source>
</evidence>
<dbReference type="Pfam" id="PF11258">
    <property type="entry name" value="DUF3048"/>
    <property type="match status" value="1"/>
</dbReference>
<evidence type="ECO:0000259" key="2">
    <source>
        <dbReference type="Pfam" id="PF11258"/>
    </source>
</evidence>
<evidence type="ECO:0000256" key="1">
    <source>
        <dbReference type="SAM" id="SignalP"/>
    </source>
</evidence>
<dbReference type="PROSITE" id="PS51257">
    <property type="entry name" value="PROKAR_LIPOPROTEIN"/>
    <property type="match status" value="1"/>
</dbReference>
<protein>
    <submittedName>
        <fullName evidence="4">DUF3048 domain-containing protein</fullName>
    </submittedName>
</protein>
<reference evidence="4 6" key="1">
    <citation type="submission" date="2017-11" db="EMBL/GenBank/DDBJ databases">
        <title>Comparitive Functional Genomics of Dry Heat Resistant strains isolated from the Viking Spacecraft.</title>
        <authorList>
            <person name="Seuylemezian A."/>
            <person name="Cooper K."/>
            <person name="Vaishampayan P."/>
        </authorList>
    </citation>
    <scope>NUCLEOTIDE SEQUENCE [LARGE SCALE GENOMIC DNA]</scope>
    <source>
        <strain evidence="4 6">M4.6</strain>
    </source>
</reference>